<evidence type="ECO:0000256" key="6">
    <source>
        <dbReference type="SAM" id="Phobius"/>
    </source>
</evidence>
<evidence type="ECO:0000313" key="8">
    <source>
        <dbReference type="EMBL" id="CDO07451.1"/>
    </source>
</evidence>
<protein>
    <submittedName>
        <fullName evidence="8">Glycosyl transferase family protein</fullName>
    </submittedName>
</protein>
<gene>
    <name evidence="8" type="ORF">BN977_02258</name>
</gene>
<comment type="pathway">
    <text evidence="1">Cell wall biogenesis; cell wall polysaccharide biosynthesis.</text>
</comment>
<dbReference type="Gene3D" id="3.90.550.10">
    <property type="entry name" value="Spore Coat Polysaccharide Biosynthesis Protein SpsA, Chain A"/>
    <property type="match status" value="1"/>
</dbReference>
<comment type="similarity">
    <text evidence="2">Belongs to the glycosyltransferase 2 family.</text>
</comment>
<keyword evidence="3" id="KW-0328">Glycosyltransferase</keyword>
<comment type="caution">
    <text evidence="8">The sequence shown here is derived from an EMBL/GenBank/DDBJ whole genome shotgun (WGS) entry which is preliminary data.</text>
</comment>
<evidence type="ECO:0000256" key="1">
    <source>
        <dbReference type="ARBA" id="ARBA00004776"/>
    </source>
</evidence>
<reference evidence="8" key="1">
    <citation type="submission" date="2014-03" db="EMBL/GenBank/DDBJ databases">
        <title>Draft Genome Sequence of Mycobacterium cosmeticum DSM 44829.</title>
        <authorList>
            <person name="Croce O."/>
            <person name="Robert C."/>
            <person name="Raoult D."/>
            <person name="Drancourt M."/>
        </authorList>
    </citation>
    <scope>NUCLEOTIDE SEQUENCE [LARGE SCALE GENOMIC DNA]</scope>
    <source>
        <strain evidence="8">DSM 44829</strain>
    </source>
</reference>
<dbReference type="PANTHER" id="PTHR43179:SF12">
    <property type="entry name" value="GALACTOFURANOSYLTRANSFERASE GLFT2"/>
    <property type="match status" value="1"/>
</dbReference>
<dbReference type="SUPFAM" id="SSF53448">
    <property type="entry name" value="Nucleotide-diphospho-sugar transferases"/>
    <property type="match status" value="1"/>
</dbReference>
<dbReference type="eggNOG" id="COG1216">
    <property type="taxonomic scope" value="Bacteria"/>
</dbReference>
<dbReference type="InterPro" id="IPR029044">
    <property type="entry name" value="Nucleotide-diphossugar_trans"/>
</dbReference>
<organism evidence="8 9">
    <name type="scientific">Mycolicibacterium cosmeticum</name>
    <dbReference type="NCBI Taxonomy" id="258533"/>
    <lineage>
        <taxon>Bacteria</taxon>
        <taxon>Bacillati</taxon>
        <taxon>Actinomycetota</taxon>
        <taxon>Actinomycetes</taxon>
        <taxon>Mycobacteriales</taxon>
        <taxon>Mycobacteriaceae</taxon>
        <taxon>Mycolicibacterium</taxon>
    </lineage>
</organism>
<dbReference type="InterPro" id="IPR001173">
    <property type="entry name" value="Glyco_trans_2-like"/>
</dbReference>
<keyword evidence="6" id="KW-0812">Transmembrane</keyword>
<dbReference type="GO" id="GO:0016757">
    <property type="term" value="F:glycosyltransferase activity"/>
    <property type="evidence" value="ECO:0007669"/>
    <property type="project" value="UniProtKB-KW"/>
</dbReference>
<feature type="domain" description="Glycosyltransferase 2-like" evidence="7">
    <location>
        <begin position="7"/>
        <end position="172"/>
    </location>
</feature>
<dbReference type="PANTHER" id="PTHR43179">
    <property type="entry name" value="RHAMNOSYLTRANSFERASE WBBL"/>
    <property type="match status" value="1"/>
</dbReference>
<sequence length="311" mass="33697">MTTAPASVVIAAYADERWPDTVSAVASAQRQVPAPREVILVIDHNPALAVRARAELPGVTVRENTGSPGASAARNTGVRHSGGDIVAFLDDDQTAVDTEWLQRLCRHFDDPRVVGVGGRILPHWPERRPRWFPPEFDWVVGASYAGLPETVGRVRNVWGGNTAIRRTALDAVGGFRPGFCKTGAVSRPEDTDLCLRIGRAIPDGYWLYEPAAAVAHHVPEARSTPGYFLRRCWDEGRGKAALARFAGWQSSTSAERRFATRVLPQAFLRSCRSALFDHDAAALACGVAMVAGLVATAAGWLAETVIGKRKR</sequence>
<keyword evidence="5" id="KW-0961">Cell wall biogenesis/degradation</keyword>
<dbReference type="Pfam" id="PF00535">
    <property type="entry name" value="Glycos_transf_2"/>
    <property type="match status" value="1"/>
</dbReference>
<accession>W9AXZ2</accession>
<name>W9AXZ2_MYCCO</name>
<dbReference type="Proteomes" id="UP000028870">
    <property type="component" value="Unassembled WGS sequence"/>
</dbReference>
<dbReference type="RefSeq" id="WP_051561279.1">
    <property type="nucleotide sequence ID" value="NZ_CCBB010000001.1"/>
</dbReference>
<reference evidence="8" key="2">
    <citation type="submission" date="2014-03" db="EMBL/GenBank/DDBJ databases">
        <authorList>
            <person name="Urmite Genomes"/>
        </authorList>
    </citation>
    <scope>NUCLEOTIDE SEQUENCE</scope>
    <source>
        <strain evidence="8">DSM 44829</strain>
    </source>
</reference>
<dbReference type="EMBL" id="CCBB010000001">
    <property type="protein sequence ID" value="CDO07451.1"/>
    <property type="molecule type" value="Genomic_DNA"/>
</dbReference>
<keyword evidence="6" id="KW-1133">Transmembrane helix</keyword>
<dbReference type="GO" id="GO:0071555">
    <property type="term" value="P:cell wall organization"/>
    <property type="evidence" value="ECO:0007669"/>
    <property type="project" value="UniProtKB-KW"/>
</dbReference>
<proteinExistence type="inferred from homology"/>
<dbReference type="STRING" id="258533.BN977_02258"/>
<keyword evidence="4 8" id="KW-0808">Transferase</keyword>
<evidence type="ECO:0000259" key="7">
    <source>
        <dbReference type="Pfam" id="PF00535"/>
    </source>
</evidence>
<dbReference type="AlphaFoldDB" id="W9AXZ2"/>
<keyword evidence="9" id="KW-1185">Reference proteome</keyword>
<evidence type="ECO:0000313" key="9">
    <source>
        <dbReference type="Proteomes" id="UP000028870"/>
    </source>
</evidence>
<evidence type="ECO:0000256" key="4">
    <source>
        <dbReference type="ARBA" id="ARBA00022679"/>
    </source>
</evidence>
<evidence type="ECO:0000256" key="5">
    <source>
        <dbReference type="ARBA" id="ARBA00023316"/>
    </source>
</evidence>
<feature type="transmembrane region" description="Helical" evidence="6">
    <location>
        <begin position="280"/>
        <end position="302"/>
    </location>
</feature>
<keyword evidence="6" id="KW-0472">Membrane</keyword>
<evidence type="ECO:0000256" key="2">
    <source>
        <dbReference type="ARBA" id="ARBA00006739"/>
    </source>
</evidence>
<evidence type="ECO:0000256" key="3">
    <source>
        <dbReference type="ARBA" id="ARBA00022676"/>
    </source>
</evidence>
<dbReference type="OrthoDB" id="153025at2"/>